<name>A0A0F8ZW78_9ZZZZ</name>
<gene>
    <name evidence="1" type="ORF">LCGC14_2921540</name>
</gene>
<evidence type="ECO:0000313" key="1">
    <source>
        <dbReference type="EMBL" id="KKK70679.1"/>
    </source>
</evidence>
<organism evidence="1">
    <name type="scientific">marine sediment metagenome</name>
    <dbReference type="NCBI Taxonomy" id="412755"/>
    <lineage>
        <taxon>unclassified sequences</taxon>
        <taxon>metagenomes</taxon>
        <taxon>ecological metagenomes</taxon>
    </lineage>
</organism>
<dbReference type="EMBL" id="LAZR01058074">
    <property type="protein sequence ID" value="KKK70679.1"/>
    <property type="molecule type" value="Genomic_DNA"/>
</dbReference>
<dbReference type="AlphaFoldDB" id="A0A0F8ZW78"/>
<proteinExistence type="predicted"/>
<accession>A0A0F8ZW78</accession>
<feature type="non-terminal residue" evidence="1">
    <location>
        <position position="1"/>
    </location>
</feature>
<sequence length="48" mass="5702">VFEDMDKVNLYIRKARDDDPAVALYMVLRKYAKKDSVVIFRPDFTYGK</sequence>
<reference evidence="1" key="1">
    <citation type="journal article" date="2015" name="Nature">
        <title>Complex archaea that bridge the gap between prokaryotes and eukaryotes.</title>
        <authorList>
            <person name="Spang A."/>
            <person name="Saw J.H."/>
            <person name="Jorgensen S.L."/>
            <person name="Zaremba-Niedzwiedzka K."/>
            <person name="Martijn J."/>
            <person name="Lind A.E."/>
            <person name="van Eijk R."/>
            <person name="Schleper C."/>
            <person name="Guy L."/>
            <person name="Ettema T.J."/>
        </authorList>
    </citation>
    <scope>NUCLEOTIDE SEQUENCE</scope>
</reference>
<protein>
    <submittedName>
        <fullName evidence="1">Uncharacterized protein</fullName>
    </submittedName>
</protein>
<comment type="caution">
    <text evidence="1">The sequence shown here is derived from an EMBL/GenBank/DDBJ whole genome shotgun (WGS) entry which is preliminary data.</text>
</comment>